<dbReference type="OrthoDB" id="216982at2157"/>
<evidence type="ECO:0000313" key="6">
    <source>
        <dbReference type="Proteomes" id="UP000296733"/>
    </source>
</evidence>
<protein>
    <submittedName>
        <fullName evidence="4">Phage integrase family protein</fullName>
    </submittedName>
    <submittedName>
        <fullName evidence="3">Site-specific integrase</fullName>
    </submittedName>
</protein>
<reference evidence="3 6" key="2">
    <citation type="journal article" date="2019" name="Nat. Commun.">
        <title>A new type of DNA phosphorothioation-based antiviral system in archaea.</title>
        <authorList>
            <person name="Xiong L."/>
            <person name="Liu S."/>
            <person name="Chen S."/>
            <person name="Xiao Y."/>
            <person name="Zhu B."/>
            <person name="Gao Y."/>
            <person name="Zhang Y."/>
            <person name="Chen B."/>
            <person name="Luo J."/>
            <person name="Deng Z."/>
            <person name="Chen X."/>
            <person name="Wang L."/>
            <person name="Chen S."/>
        </authorList>
    </citation>
    <scope>NUCLEOTIDE SEQUENCE [LARGE SCALE GENOMIC DNA]</scope>
    <source>
        <strain evidence="3 6">CGMCC 1.10331</strain>
    </source>
</reference>
<dbReference type="Gene3D" id="1.10.443.10">
    <property type="entry name" value="Intergrase catalytic core"/>
    <property type="match status" value="1"/>
</dbReference>
<reference evidence="4 5" key="1">
    <citation type="submission" date="2016-10" db="EMBL/GenBank/DDBJ databases">
        <authorList>
            <person name="de Groot N.N."/>
        </authorList>
    </citation>
    <scope>NUCLEOTIDE SEQUENCE [LARGE SCALE GENOMIC DNA]</scope>
    <source>
        <strain evidence="4 5">CGMCC 1.10331</strain>
    </source>
</reference>
<dbReference type="RefSeq" id="WP_103989967.1">
    <property type="nucleotide sequence ID" value="NZ_CP031311.1"/>
</dbReference>
<dbReference type="SUPFAM" id="SSF56349">
    <property type="entry name" value="DNA breaking-rejoining enzymes"/>
    <property type="match status" value="1"/>
</dbReference>
<gene>
    <name evidence="3" type="ORF">DV707_07025</name>
    <name evidence="4" type="ORF">SAMN04488133_0143</name>
</gene>
<accession>A0A1H5T3G8</accession>
<dbReference type="EMBL" id="FNVN01000001">
    <property type="protein sequence ID" value="SEF56631.1"/>
    <property type="molecule type" value="Genomic_DNA"/>
</dbReference>
<dbReference type="KEGG" id="hlm:DV707_07025"/>
<dbReference type="EMBL" id="CP031311">
    <property type="protein sequence ID" value="QCC47432.1"/>
    <property type="molecule type" value="Genomic_DNA"/>
</dbReference>
<evidence type="ECO:0000259" key="2">
    <source>
        <dbReference type="PROSITE" id="PS51898"/>
    </source>
</evidence>
<dbReference type="GO" id="GO:0006310">
    <property type="term" value="P:DNA recombination"/>
    <property type="evidence" value="ECO:0007669"/>
    <property type="project" value="UniProtKB-KW"/>
</dbReference>
<dbReference type="Pfam" id="PF00589">
    <property type="entry name" value="Phage_integrase"/>
    <property type="match status" value="1"/>
</dbReference>
<organism evidence="4 5">
    <name type="scientific">Halobellus limi</name>
    <dbReference type="NCBI Taxonomy" id="699433"/>
    <lineage>
        <taxon>Archaea</taxon>
        <taxon>Methanobacteriati</taxon>
        <taxon>Methanobacteriota</taxon>
        <taxon>Stenosarchaea group</taxon>
        <taxon>Halobacteria</taxon>
        <taxon>Halobacteriales</taxon>
        <taxon>Haloferacaceae</taxon>
        <taxon>Halobellus</taxon>
    </lineage>
</organism>
<sequence length="194" mass="22152">MLTEPFDEEDGRRVWLSDQEVDQLLERVADRQRRIAFALGARCGLRSHEVLDVAPAHVVDSDVGTMLRVVDGKGNKPRETPMPATLAESIRTVGDVRDADVDEPIIDRSTRTLRRWVTNTADLLAEETDDERWTYLSFHDLRRTWAGALANDDVDEQVALLWGGWNDLETFLNHYRGEASPAAQRRERGKVDWL</sequence>
<evidence type="ECO:0000313" key="4">
    <source>
        <dbReference type="EMBL" id="SEF56631.1"/>
    </source>
</evidence>
<evidence type="ECO:0000313" key="5">
    <source>
        <dbReference type="Proteomes" id="UP000236740"/>
    </source>
</evidence>
<dbReference type="GeneID" id="39857825"/>
<dbReference type="GO" id="GO:0015074">
    <property type="term" value="P:DNA integration"/>
    <property type="evidence" value="ECO:0007669"/>
    <property type="project" value="InterPro"/>
</dbReference>
<feature type="domain" description="Tyr recombinase" evidence="2">
    <location>
        <begin position="11"/>
        <end position="189"/>
    </location>
</feature>
<keyword evidence="5" id="KW-1185">Reference proteome</keyword>
<dbReference type="AlphaFoldDB" id="A0A1H5T3G8"/>
<dbReference type="InterPro" id="IPR011010">
    <property type="entry name" value="DNA_brk_join_enz"/>
</dbReference>
<dbReference type="Proteomes" id="UP000296733">
    <property type="component" value="Chromosome"/>
</dbReference>
<proteinExistence type="predicted"/>
<dbReference type="PROSITE" id="PS51898">
    <property type="entry name" value="TYR_RECOMBINASE"/>
    <property type="match status" value="1"/>
</dbReference>
<dbReference type="InterPro" id="IPR002104">
    <property type="entry name" value="Integrase_catalytic"/>
</dbReference>
<dbReference type="Proteomes" id="UP000236740">
    <property type="component" value="Unassembled WGS sequence"/>
</dbReference>
<keyword evidence="1" id="KW-0233">DNA recombination</keyword>
<dbReference type="GO" id="GO:0003677">
    <property type="term" value="F:DNA binding"/>
    <property type="evidence" value="ECO:0007669"/>
    <property type="project" value="InterPro"/>
</dbReference>
<name>A0A1H5T3G8_9EURY</name>
<evidence type="ECO:0000313" key="3">
    <source>
        <dbReference type="EMBL" id="QCC47432.1"/>
    </source>
</evidence>
<dbReference type="CDD" id="cd00397">
    <property type="entry name" value="DNA_BRE_C"/>
    <property type="match status" value="1"/>
</dbReference>
<evidence type="ECO:0000256" key="1">
    <source>
        <dbReference type="ARBA" id="ARBA00023172"/>
    </source>
</evidence>
<dbReference type="InterPro" id="IPR013762">
    <property type="entry name" value="Integrase-like_cat_sf"/>
</dbReference>